<feature type="compositionally biased region" description="Pro residues" evidence="1">
    <location>
        <begin position="1"/>
        <end position="10"/>
    </location>
</feature>
<reference evidence="3" key="2">
    <citation type="journal article" date="2018" name="Plant J.">
        <title>The Sorghum bicolor reference genome: improved assembly, gene annotations, a transcriptome atlas, and signatures of genome organization.</title>
        <authorList>
            <person name="McCormick R.F."/>
            <person name="Truong S.K."/>
            <person name="Sreedasyam A."/>
            <person name="Jenkins J."/>
            <person name="Shu S."/>
            <person name="Sims D."/>
            <person name="Kennedy M."/>
            <person name="Amirebrahimi M."/>
            <person name="Weers B.D."/>
            <person name="McKinley B."/>
            <person name="Mattison A."/>
            <person name="Morishige D.T."/>
            <person name="Grimwood J."/>
            <person name="Schmutz J."/>
            <person name="Mullet J.E."/>
        </authorList>
    </citation>
    <scope>NUCLEOTIDE SEQUENCE [LARGE SCALE GENOMIC DNA]</scope>
    <source>
        <strain evidence="3">cv. BTx623</strain>
    </source>
</reference>
<gene>
    <name evidence="2" type="ORF">SORBI_3002G084600</name>
</gene>
<feature type="compositionally biased region" description="Polar residues" evidence="1">
    <location>
        <begin position="45"/>
        <end position="68"/>
    </location>
</feature>
<dbReference type="InParanoid" id="A0A1B6Q9Y6"/>
<dbReference type="EMBL" id="CM000761">
    <property type="protein sequence ID" value="KXG34743.1"/>
    <property type="molecule type" value="Genomic_DNA"/>
</dbReference>
<name>A0A1B6Q9Y6_SORBI</name>
<dbReference type="AlphaFoldDB" id="A0A1B6Q9Y6"/>
<sequence>MEQSAPPPLGPRAASTLSGAVSASSRALLSQADAAALVDVHGITDGSSTRSELESESNQMKTPASDRNSSNREKNPGFES</sequence>
<evidence type="ECO:0000313" key="2">
    <source>
        <dbReference type="EMBL" id="KXG34743.1"/>
    </source>
</evidence>
<feature type="region of interest" description="Disordered" evidence="1">
    <location>
        <begin position="45"/>
        <end position="80"/>
    </location>
</feature>
<dbReference type="Proteomes" id="UP000000768">
    <property type="component" value="Chromosome 2"/>
</dbReference>
<evidence type="ECO:0000313" key="3">
    <source>
        <dbReference type="Proteomes" id="UP000000768"/>
    </source>
</evidence>
<keyword evidence="3" id="KW-1185">Reference proteome</keyword>
<reference evidence="2 3" key="1">
    <citation type="journal article" date="2009" name="Nature">
        <title>The Sorghum bicolor genome and the diversification of grasses.</title>
        <authorList>
            <person name="Paterson A.H."/>
            <person name="Bowers J.E."/>
            <person name="Bruggmann R."/>
            <person name="Dubchak I."/>
            <person name="Grimwood J."/>
            <person name="Gundlach H."/>
            <person name="Haberer G."/>
            <person name="Hellsten U."/>
            <person name="Mitros T."/>
            <person name="Poliakov A."/>
            <person name="Schmutz J."/>
            <person name="Spannagl M."/>
            <person name="Tang H."/>
            <person name="Wang X."/>
            <person name="Wicker T."/>
            <person name="Bharti A.K."/>
            <person name="Chapman J."/>
            <person name="Feltus F.A."/>
            <person name="Gowik U."/>
            <person name="Grigoriev I.V."/>
            <person name="Lyons E."/>
            <person name="Maher C.A."/>
            <person name="Martis M."/>
            <person name="Narechania A."/>
            <person name="Otillar R.P."/>
            <person name="Penning B.W."/>
            <person name="Salamov A.A."/>
            <person name="Wang Y."/>
            <person name="Zhang L."/>
            <person name="Carpita N.C."/>
            <person name="Freeling M."/>
            <person name="Gingle A.R."/>
            <person name="Hash C.T."/>
            <person name="Keller B."/>
            <person name="Klein P."/>
            <person name="Kresovich S."/>
            <person name="McCann M.C."/>
            <person name="Ming R."/>
            <person name="Peterson D.G."/>
            <person name="Mehboob-ur-Rahman"/>
            <person name="Ware D."/>
            <person name="Westhoff P."/>
            <person name="Mayer K.F."/>
            <person name="Messing J."/>
            <person name="Rokhsar D.S."/>
        </authorList>
    </citation>
    <scope>NUCLEOTIDE SEQUENCE [LARGE SCALE GENOMIC DNA]</scope>
    <source>
        <strain evidence="3">cv. BTx623</strain>
    </source>
</reference>
<accession>A0A1B6Q9Y6</accession>
<feature type="compositionally biased region" description="Basic and acidic residues" evidence="1">
    <location>
        <begin position="69"/>
        <end position="80"/>
    </location>
</feature>
<protein>
    <submittedName>
        <fullName evidence="2">Uncharacterized protein</fullName>
    </submittedName>
</protein>
<feature type="region of interest" description="Disordered" evidence="1">
    <location>
        <begin position="1"/>
        <end position="23"/>
    </location>
</feature>
<proteinExistence type="predicted"/>
<dbReference type="Gramene" id="KXG34743">
    <property type="protein sequence ID" value="KXG34743"/>
    <property type="gene ID" value="SORBI_3002G084600"/>
</dbReference>
<evidence type="ECO:0000256" key="1">
    <source>
        <dbReference type="SAM" id="MobiDB-lite"/>
    </source>
</evidence>
<organism evidence="2 3">
    <name type="scientific">Sorghum bicolor</name>
    <name type="common">Sorghum</name>
    <name type="synonym">Sorghum vulgare</name>
    <dbReference type="NCBI Taxonomy" id="4558"/>
    <lineage>
        <taxon>Eukaryota</taxon>
        <taxon>Viridiplantae</taxon>
        <taxon>Streptophyta</taxon>
        <taxon>Embryophyta</taxon>
        <taxon>Tracheophyta</taxon>
        <taxon>Spermatophyta</taxon>
        <taxon>Magnoliopsida</taxon>
        <taxon>Liliopsida</taxon>
        <taxon>Poales</taxon>
        <taxon>Poaceae</taxon>
        <taxon>PACMAD clade</taxon>
        <taxon>Panicoideae</taxon>
        <taxon>Andropogonodae</taxon>
        <taxon>Andropogoneae</taxon>
        <taxon>Sorghinae</taxon>
        <taxon>Sorghum</taxon>
    </lineage>
</organism>